<dbReference type="KEGG" id="ccp:CHC_T00006853001"/>
<protein>
    <submittedName>
        <fullName evidence="2">Uncharacterized protein</fullName>
    </submittedName>
</protein>
<feature type="compositionally biased region" description="Low complexity" evidence="1">
    <location>
        <begin position="138"/>
        <end position="148"/>
    </location>
</feature>
<sequence length="195" mass="20823">MAIKQFPSNAGAQTQQQPICMMCGLLDRSRMCPGYGPPSIFAVEVITLRPTVTITYSTQLLAEQLAATPGHRRYSNPPAFHIIQTPASDEQQNHARDESLSSTGSIYRIGRSTGFIRRQIFALAKCGAAVAAAGASRSAATSTTTISGPRARRPQGLLGGSFDATPCLSSTNLSSSPAERLCFHRPPWTRSPVST</sequence>
<gene>
    <name evidence="2" type="ORF">CHC_T00006853001</name>
</gene>
<name>R7QP57_CHOCR</name>
<dbReference type="AlphaFoldDB" id="R7QP57"/>
<evidence type="ECO:0000313" key="2">
    <source>
        <dbReference type="EMBL" id="CDF39874.1"/>
    </source>
</evidence>
<keyword evidence="3" id="KW-1185">Reference proteome</keyword>
<proteinExistence type="predicted"/>
<dbReference type="Gramene" id="CDF39874">
    <property type="protein sequence ID" value="CDF39874"/>
    <property type="gene ID" value="CHC_T00006853001"/>
</dbReference>
<dbReference type="RefSeq" id="XP_005710168.1">
    <property type="nucleotide sequence ID" value="XM_005710111.1"/>
</dbReference>
<organism evidence="2 3">
    <name type="scientific">Chondrus crispus</name>
    <name type="common">Carrageen Irish moss</name>
    <name type="synonym">Polymorpha crispa</name>
    <dbReference type="NCBI Taxonomy" id="2769"/>
    <lineage>
        <taxon>Eukaryota</taxon>
        <taxon>Rhodophyta</taxon>
        <taxon>Florideophyceae</taxon>
        <taxon>Rhodymeniophycidae</taxon>
        <taxon>Gigartinales</taxon>
        <taxon>Gigartinaceae</taxon>
        <taxon>Chondrus</taxon>
    </lineage>
</organism>
<accession>R7QP57</accession>
<feature type="region of interest" description="Disordered" evidence="1">
    <location>
        <begin position="138"/>
        <end position="159"/>
    </location>
</feature>
<reference evidence="3" key="1">
    <citation type="journal article" date="2013" name="Proc. Natl. Acad. Sci. U.S.A.">
        <title>Genome structure and metabolic features in the red seaweed Chondrus crispus shed light on evolution of the Archaeplastida.</title>
        <authorList>
            <person name="Collen J."/>
            <person name="Porcel B."/>
            <person name="Carre W."/>
            <person name="Ball S.G."/>
            <person name="Chaparro C."/>
            <person name="Tonon T."/>
            <person name="Barbeyron T."/>
            <person name="Michel G."/>
            <person name="Noel B."/>
            <person name="Valentin K."/>
            <person name="Elias M."/>
            <person name="Artiguenave F."/>
            <person name="Arun A."/>
            <person name="Aury J.M."/>
            <person name="Barbosa-Neto J.F."/>
            <person name="Bothwell J.H."/>
            <person name="Bouget F.Y."/>
            <person name="Brillet L."/>
            <person name="Cabello-Hurtado F."/>
            <person name="Capella-Gutierrez S."/>
            <person name="Charrier B."/>
            <person name="Cladiere L."/>
            <person name="Cock J.M."/>
            <person name="Coelho S.M."/>
            <person name="Colleoni C."/>
            <person name="Czjzek M."/>
            <person name="Da Silva C."/>
            <person name="Delage L."/>
            <person name="Denoeud F."/>
            <person name="Deschamps P."/>
            <person name="Dittami S.M."/>
            <person name="Gabaldon T."/>
            <person name="Gachon C.M."/>
            <person name="Groisillier A."/>
            <person name="Herve C."/>
            <person name="Jabbari K."/>
            <person name="Katinka M."/>
            <person name="Kloareg B."/>
            <person name="Kowalczyk N."/>
            <person name="Labadie K."/>
            <person name="Leblanc C."/>
            <person name="Lopez P.J."/>
            <person name="McLachlan D.H."/>
            <person name="Meslet-Cladiere L."/>
            <person name="Moustafa A."/>
            <person name="Nehr Z."/>
            <person name="Nyvall Collen P."/>
            <person name="Panaud O."/>
            <person name="Partensky F."/>
            <person name="Poulain J."/>
            <person name="Rensing S.A."/>
            <person name="Rousvoal S."/>
            <person name="Samson G."/>
            <person name="Symeonidi A."/>
            <person name="Weissenbach J."/>
            <person name="Zambounis A."/>
            <person name="Wincker P."/>
            <person name="Boyen C."/>
        </authorList>
    </citation>
    <scope>NUCLEOTIDE SEQUENCE [LARGE SCALE GENOMIC DNA]</scope>
    <source>
        <strain evidence="3">cv. Stackhouse</strain>
    </source>
</reference>
<dbReference type="EMBL" id="HG002086">
    <property type="protein sequence ID" value="CDF39874.1"/>
    <property type="molecule type" value="Genomic_DNA"/>
</dbReference>
<evidence type="ECO:0000313" key="3">
    <source>
        <dbReference type="Proteomes" id="UP000012073"/>
    </source>
</evidence>
<dbReference type="Proteomes" id="UP000012073">
    <property type="component" value="Unassembled WGS sequence"/>
</dbReference>
<dbReference type="GeneID" id="17317890"/>
<evidence type="ECO:0000256" key="1">
    <source>
        <dbReference type="SAM" id="MobiDB-lite"/>
    </source>
</evidence>